<dbReference type="AlphaFoldDB" id="A0A7Y7YG78"/>
<proteinExistence type="inferred from homology"/>
<dbReference type="Proteomes" id="UP000520592">
    <property type="component" value="Unassembled WGS sequence"/>
</dbReference>
<feature type="domain" description="Solute-binding protein family 3/N-terminal" evidence="8">
    <location>
        <begin position="26"/>
        <end position="256"/>
    </location>
</feature>
<dbReference type="InterPro" id="IPR001320">
    <property type="entry name" value="Iontro_rcpt_C"/>
</dbReference>
<dbReference type="SMART" id="SM00062">
    <property type="entry name" value="PBPb"/>
    <property type="match status" value="1"/>
</dbReference>
<dbReference type="RefSeq" id="WP_177063238.1">
    <property type="nucleotide sequence ID" value="NZ_JACAPS010000055.1"/>
</dbReference>
<feature type="signal peptide" evidence="7">
    <location>
        <begin position="1"/>
        <end position="21"/>
    </location>
</feature>
<dbReference type="SUPFAM" id="SSF53850">
    <property type="entry name" value="Periplasmic binding protein-like II"/>
    <property type="match status" value="1"/>
</dbReference>
<dbReference type="InterPro" id="IPR018313">
    <property type="entry name" value="SBP_3_CS"/>
</dbReference>
<gene>
    <name evidence="10" type="ORF">HX876_25240</name>
</gene>
<dbReference type="PANTHER" id="PTHR35936:SF13">
    <property type="entry name" value="HISTIDINE-BINDING PERIPLASMIC PROTEIN"/>
    <property type="match status" value="1"/>
</dbReference>
<evidence type="ECO:0000313" key="11">
    <source>
        <dbReference type="Proteomes" id="UP000520592"/>
    </source>
</evidence>
<dbReference type="SMART" id="SM00079">
    <property type="entry name" value="PBPe"/>
    <property type="match status" value="1"/>
</dbReference>
<accession>A0A7Y7YG78</accession>
<keyword evidence="3" id="KW-0813">Transport</keyword>
<dbReference type="PROSITE" id="PS01039">
    <property type="entry name" value="SBP_BACTERIAL_3"/>
    <property type="match status" value="1"/>
</dbReference>
<dbReference type="InterPro" id="IPR001638">
    <property type="entry name" value="Solute-binding_3/MltF_N"/>
</dbReference>
<evidence type="ECO:0000256" key="4">
    <source>
        <dbReference type="ARBA" id="ARBA00022729"/>
    </source>
</evidence>
<organism evidence="10 11">
    <name type="scientific">Pseudomonas gingeri</name>
    <dbReference type="NCBI Taxonomy" id="117681"/>
    <lineage>
        <taxon>Bacteria</taxon>
        <taxon>Pseudomonadati</taxon>
        <taxon>Pseudomonadota</taxon>
        <taxon>Gammaproteobacteria</taxon>
        <taxon>Pseudomonadales</taxon>
        <taxon>Pseudomonadaceae</taxon>
        <taxon>Pseudomonas</taxon>
    </lineage>
</organism>
<evidence type="ECO:0000313" key="10">
    <source>
        <dbReference type="EMBL" id="NWC35683.1"/>
    </source>
</evidence>
<dbReference type="InterPro" id="IPR005768">
    <property type="entry name" value="Lys_Arg_Orn-bd"/>
</dbReference>
<dbReference type="Pfam" id="PF00497">
    <property type="entry name" value="SBP_bac_3"/>
    <property type="match status" value="1"/>
</dbReference>
<comment type="similarity">
    <text evidence="2 6">Belongs to the bacterial solute-binding protein 3 family.</text>
</comment>
<comment type="caution">
    <text evidence="10">The sequence shown here is derived from an EMBL/GenBank/DDBJ whole genome shotgun (WGS) entry which is preliminary data.</text>
</comment>
<feature type="chain" id="PRO_5031198501" evidence="7">
    <location>
        <begin position="22"/>
        <end position="258"/>
    </location>
</feature>
<protein>
    <submittedName>
        <fullName evidence="10">ABC transporter substrate-binding protein</fullName>
    </submittedName>
</protein>
<dbReference type="CDD" id="cd13703">
    <property type="entry name" value="PBP2_HisJ_LAO"/>
    <property type="match status" value="1"/>
</dbReference>
<comment type="subcellular location">
    <subcellularLocation>
        <location evidence="1">Periplasm</location>
    </subcellularLocation>
</comment>
<name>A0A7Y7YG78_9PSED</name>
<dbReference type="Gene3D" id="3.40.190.10">
    <property type="entry name" value="Periplasmic binding protein-like II"/>
    <property type="match status" value="2"/>
</dbReference>
<evidence type="ECO:0000256" key="7">
    <source>
        <dbReference type="SAM" id="SignalP"/>
    </source>
</evidence>
<dbReference type="GO" id="GO:0015276">
    <property type="term" value="F:ligand-gated monoatomic ion channel activity"/>
    <property type="evidence" value="ECO:0007669"/>
    <property type="project" value="InterPro"/>
</dbReference>
<evidence type="ECO:0000256" key="3">
    <source>
        <dbReference type="ARBA" id="ARBA00022448"/>
    </source>
</evidence>
<evidence type="ECO:0000256" key="5">
    <source>
        <dbReference type="ARBA" id="ARBA00022764"/>
    </source>
</evidence>
<keyword evidence="5" id="KW-0574">Periplasm</keyword>
<reference evidence="10 11" key="1">
    <citation type="submission" date="2020-04" db="EMBL/GenBank/DDBJ databases">
        <title>Molecular characterization of pseudomonads from Agaricus bisporus reveal novel blotch 2 pathogens in Western Europe.</title>
        <authorList>
            <person name="Taparia T."/>
            <person name="Krijger M."/>
            <person name="Haynes E."/>
            <person name="Elpinstone J.G."/>
            <person name="Noble R."/>
            <person name="Van Der Wolf J."/>
        </authorList>
    </citation>
    <scope>NUCLEOTIDE SEQUENCE [LARGE SCALE GENOMIC DNA]</scope>
    <source>
        <strain evidence="10 11">IPO3737</strain>
    </source>
</reference>
<evidence type="ECO:0000256" key="2">
    <source>
        <dbReference type="ARBA" id="ARBA00010333"/>
    </source>
</evidence>
<dbReference type="GO" id="GO:0030288">
    <property type="term" value="C:outer membrane-bounded periplasmic space"/>
    <property type="evidence" value="ECO:0007669"/>
    <property type="project" value="InterPro"/>
</dbReference>
<keyword evidence="4 7" id="KW-0732">Signal</keyword>
<dbReference type="EMBL" id="JACAQD010000035">
    <property type="protein sequence ID" value="NWC35683.1"/>
    <property type="molecule type" value="Genomic_DNA"/>
</dbReference>
<feature type="domain" description="Ionotropic glutamate receptor C-terminal" evidence="9">
    <location>
        <begin position="26"/>
        <end position="255"/>
    </location>
</feature>
<evidence type="ECO:0000259" key="8">
    <source>
        <dbReference type="SMART" id="SM00062"/>
    </source>
</evidence>
<dbReference type="NCBIfam" id="TIGR01096">
    <property type="entry name" value="3A0103s03R"/>
    <property type="match status" value="1"/>
</dbReference>
<evidence type="ECO:0000256" key="6">
    <source>
        <dbReference type="RuleBase" id="RU003744"/>
    </source>
</evidence>
<evidence type="ECO:0000256" key="1">
    <source>
        <dbReference type="ARBA" id="ARBA00004418"/>
    </source>
</evidence>
<dbReference type="PANTHER" id="PTHR35936">
    <property type="entry name" value="MEMBRANE-BOUND LYTIC MUREIN TRANSGLYCOSYLASE F"/>
    <property type="match status" value="1"/>
</dbReference>
<dbReference type="GO" id="GO:0016020">
    <property type="term" value="C:membrane"/>
    <property type="evidence" value="ECO:0007669"/>
    <property type="project" value="InterPro"/>
</dbReference>
<sequence>MKKLHGVLAVVLSLAALTAQARDWQDIRLATEGAYSPFNEIGPDGKPRGFDVDIANALCEQMKARCTWAIQDWDGMIPALLANKYDAIVASMTITPERQQKIGFTDKYYTSWVQLIAKAGARFDAAQPATLKGIRIGVQRETTHEKFANEVLAKGGAEIVSYPSLEEAFMDLKNGRLDATLQDTIPGVEGFLKKPDGQGFALVGQQLNDPRYFGDGQGIGLRKEDDDLRLAMDKALKEIIANGTYETLRKKYFDIPIL</sequence>
<evidence type="ECO:0000259" key="9">
    <source>
        <dbReference type="SMART" id="SM00079"/>
    </source>
</evidence>